<reference evidence="1 2" key="1">
    <citation type="submission" date="2019-09" db="EMBL/GenBank/DDBJ databases">
        <authorList>
            <person name="Chandra G."/>
            <person name="Truman W A."/>
        </authorList>
    </citation>
    <scope>NUCLEOTIDE SEQUENCE [LARGE SCALE GENOMIC DNA]</scope>
    <source>
        <strain evidence="1">PS928</strain>
    </source>
</reference>
<organism evidence="1 2">
    <name type="scientific">Pseudomonas fluorescens</name>
    <dbReference type="NCBI Taxonomy" id="294"/>
    <lineage>
        <taxon>Bacteria</taxon>
        <taxon>Pseudomonadati</taxon>
        <taxon>Pseudomonadota</taxon>
        <taxon>Gammaproteobacteria</taxon>
        <taxon>Pseudomonadales</taxon>
        <taxon>Pseudomonadaceae</taxon>
        <taxon>Pseudomonas</taxon>
    </lineage>
</organism>
<name>A0A5E7V573_PSEFL</name>
<gene>
    <name evidence="1" type="ORF">PS928_04616</name>
</gene>
<dbReference type="Proteomes" id="UP000381378">
    <property type="component" value="Unassembled WGS sequence"/>
</dbReference>
<evidence type="ECO:0000313" key="1">
    <source>
        <dbReference type="EMBL" id="VVQ18065.1"/>
    </source>
</evidence>
<sequence>MQHLDHLSLHLFILVCDEGTIARAFLATNAGGRRIGASLLRAAFRQWSEGRCVHSG</sequence>
<dbReference type="EMBL" id="CABVJF010000020">
    <property type="protein sequence ID" value="VVQ18065.1"/>
    <property type="molecule type" value="Genomic_DNA"/>
</dbReference>
<proteinExistence type="predicted"/>
<protein>
    <submittedName>
        <fullName evidence="1">Uncharacterized protein</fullName>
    </submittedName>
</protein>
<dbReference type="AlphaFoldDB" id="A0A5E7V573"/>
<evidence type="ECO:0000313" key="2">
    <source>
        <dbReference type="Proteomes" id="UP000381378"/>
    </source>
</evidence>
<accession>A0A5E7V573</accession>